<keyword evidence="4" id="KW-1185">Reference proteome</keyword>
<organism evidence="3 4">
    <name type="scientific">Pontiella agarivorans</name>
    <dbReference type="NCBI Taxonomy" id="3038953"/>
    <lineage>
        <taxon>Bacteria</taxon>
        <taxon>Pseudomonadati</taxon>
        <taxon>Kiritimatiellota</taxon>
        <taxon>Kiritimatiellia</taxon>
        <taxon>Kiritimatiellales</taxon>
        <taxon>Pontiellaceae</taxon>
        <taxon>Pontiella</taxon>
    </lineage>
</organism>
<feature type="signal peptide" evidence="2">
    <location>
        <begin position="1"/>
        <end position="25"/>
    </location>
</feature>
<keyword evidence="1" id="KW-0175">Coiled coil</keyword>
<sequence length="197" mass="21932">MKIWCLMLSLVVAVLSGLLAFTAQSGHLPLQKARETDSASVQEEPRSVTPLISSQMGLVDELVESLQAAHEDLDAAKLRLDKREKNLQELYSTYLKLRKETGMLMDNLENQLVKVDEKEARNFKKLSGVYSKMEPASAAQSLKHMEAERVALILSQMDSRAMAAIMDEAVTISVDGSEYVAQWSDAMRRLDDGKDDA</sequence>
<evidence type="ECO:0000256" key="2">
    <source>
        <dbReference type="SAM" id="SignalP"/>
    </source>
</evidence>
<dbReference type="RefSeq" id="WP_322607086.1">
    <property type="nucleotide sequence ID" value="NZ_JARVCO010000002.1"/>
</dbReference>
<evidence type="ECO:0000313" key="3">
    <source>
        <dbReference type="EMBL" id="MDZ8117285.1"/>
    </source>
</evidence>
<accession>A0ABU5MSZ0</accession>
<feature type="chain" id="PRO_5045490371" evidence="2">
    <location>
        <begin position="26"/>
        <end position="197"/>
    </location>
</feature>
<dbReference type="EMBL" id="JARVCO010000002">
    <property type="protein sequence ID" value="MDZ8117285.1"/>
    <property type="molecule type" value="Genomic_DNA"/>
</dbReference>
<proteinExistence type="predicted"/>
<comment type="caution">
    <text evidence="3">The sequence shown here is derived from an EMBL/GenBank/DDBJ whole genome shotgun (WGS) entry which is preliminary data.</text>
</comment>
<gene>
    <name evidence="3" type="ORF">P9H32_01490</name>
</gene>
<evidence type="ECO:0000256" key="1">
    <source>
        <dbReference type="SAM" id="Coils"/>
    </source>
</evidence>
<keyword evidence="2" id="KW-0732">Signal</keyword>
<protein>
    <submittedName>
        <fullName evidence="3">Uncharacterized protein</fullName>
    </submittedName>
</protein>
<reference evidence="3 4" key="1">
    <citation type="journal article" date="2024" name="Appl. Environ. Microbiol.">
        <title>Pontiella agarivorans sp. nov., a novel marine anaerobic bacterium capable of degrading macroalgal polysaccharides and fixing nitrogen.</title>
        <authorList>
            <person name="Liu N."/>
            <person name="Kivenson V."/>
            <person name="Peng X."/>
            <person name="Cui Z."/>
            <person name="Lankiewicz T.S."/>
            <person name="Gosselin K.M."/>
            <person name="English C.J."/>
            <person name="Blair E.M."/>
            <person name="O'Malley M.A."/>
            <person name="Valentine D.L."/>
        </authorList>
    </citation>
    <scope>NUCLEOTIDE SEQUENCE [LARGE SCALE GENOMIC DNA]</scope>
    <source>
        <strain evidence="3 4">NLcol2</strain>
    </source>
</reference>
<feature type="coiled-coil region" evidence="1">
    <location>
        <begin position="59"/>
        <end position="100"/>
    </location>
</feature>
<name>A0ABU5MSZ0_9BACT</name>
<evidence type="ECO:0000313" key="4">
    <source>
        <dbReference type="Proteomes" id="UP001290861"/>
    </source>
</evidence>
<dbReference type="Proteomes" id="UP001290861">
    <property type="component" value="Unassembled WGS sequence"/>
</dbReference>